<comment type="caution">
    <text evidence="1">The sequence shown here is derived from an EMBL/GenBank/DDBJ whole genome shotgun (WGS) entry which is preliminary data.</text>
</comment>
<sequence length="1842" mass="203432">MSLEALVTDLTETGLDSLNSDKMRELKGICKRDDGIHVVGVFEVLLKALGKEHAQIRLSCLQVLNGLFGRSHRFRLLVVASLPHILALVFGAYQRPLPRPHEYATRLKQLAAEYMYAWVDKYGAAYQRLVFGFRFLRYVERVDFRAAARTFRRNDPVKIERLRIIKMESRSEYMLRSLMAVRTDFLAMRPVIEEALWMLSGCFAILIPDIADLFADPGPGYTEDADVDVEEIMAVMAVNRHAVDINVNPGRILDTVEDSGNAAVYDVIRDYLRLCVTKYEPQLRVWVERLAHLDSSIDPELNKLLETLHMLKGRVADVVPKCVDLGVDLSFLHANNGKLGEDSSDDEFEEVPDDFHKSRNISSKRPVPSELLGAHQHKRHAVFSLFGEPGLETDPTYIRPDLLRSLQPSTMQPASKSSALSGNSIEDRLRQTAPVVEYGPDLMYWGQDTVDVNTSGLEIRHRFLGSAREEATLSGAAADSLRKRVVYYSDAMAGVNGVQSDQRREIRACRAPLKSGRLCPRRDLLKCPFHGPVIDRDEAGRPQGGFIEAEDDAEGSSIPPPAESAPRQSTVATAETVHELEWRDVEALTIGAVGTMAAQPLSLGISTTTAKQKLLGLIDTDRAPIVVPFHLDWRASSLRVLLGASVTVALLLVVNGAYILDRGQPRQGRGIASIVEASLVLLSLAGAGWVLARESRLEAHELDKRVGAVAGEIRAWTGTYADLRTPQLPTVTTYMALRDGVWRDVPTLLLVRDDVVALGYGEAAPCEVALRAGEMAGLVLARGQALTPESMRSWVGQKHRLWDPQTMGHPAMAGRVLFLVRDTPLRNHLEQIARHHRRTAKSVLQNQISVVVRLLMLRILPVVAVLAVATNVVIYGVVDVGQRSQRHMAVEAVVGKTAYVLFPFACTALWPVYWIEVRIFTNACEVVLFDTLQRSKTEYEDMEDIDEFDVEALPPTKDISVGIGAILERMWWLWMNCDYRNLSRSSNLSETLGNITVICSIDKEGTIAEPFCTPEQIVVPDADEEDYAILDLAEQKVGSEMRTFIIDEGWEKYLPSLRPLGLNCGLNTLAHRLGKLRMDATHKRHNCMGQRGKILSSQDTCLCKISRAIGFTNDDLARFRMLKEVDVFAPFHRATELLNRKDISCAASFTSAVFQAGDEPGRLQMLTDGNVDLVLGMCLDYFDGSEIRPLSDHTMAMYYGLYLNALQQDLQCLAFAYRPLSLDTRGLRWPGWGGGAEQMGLTAKTNRQGVYVDIIAPESPVHDPPPRFEAAVQASSELAGGKDAGCDENEEGSVVDLPEHLTEAARQAQLRSKSKFTRPATADGEVGGGLDYTSGDLMQFATEEAFLRDAVSEQIFLGLVTFAYDPKLDVCDFVEDLSIAGIRFVYFSKAKGRQSKSFAERLGLETDWNTCILLSSVVDGSYDDIGDDGYVEDHDIKAQLPRGIESIRSHLREVDDIPLQISLFAECTAESTREMINIFQENGDIVCCIGSALKDANTLTFAAADLAVGIEPIPHFNWIAHGSSQVAAGHSGHDVANDGSISTAGALVTQYALGAALTCIPCPLFLQHDTSLYTLMQVTSEARRLVGCIQQSAALLVASCLALVLVNLVSSICLLPPALTGFMLQWVLWVVVPVLGAALLFVPHDESIMSTMPLKNQNHVSDMPRFAAYAAIRMLPPVVVTLLVYVTALERLLADVPHLGGLSRVFGRADWLALDAEQQWALLAAQTFAMVAFVFHAVCVSSTLMYRTRSCVEFVPFRNVAWSAAAALSLLLTCVFAALILAFGDARIGRVAWYTYLIAFAGPLALLPLQDVCKLHDKKRWTRLQKLAKLEFKTKLGQHSPL</sequence>
<reference evidence="1" key="1">
    <citation type="submission" date="2022-07" db="EMBL/GenBank/DDBJ databases">
        <title>Phylogenomic reconstructions and comparative analyses of Kickxellomycotina fungi.</title>
        <authorList>
            <person name="Reynolds N.K."/>
            <person name="Stajich J.E."/>
            <person name="Barry K."/>
            <person name="Grigoriev I.V."/>
            <person name="Crous P."/>
            <person name="Smith M.E."/>
        </authorList>
    </citation>
    <scope>NUCLEOTIDE SEQUENCE</scope>
    <source>
        <strain evidence="1">CBS 102833</strain>
    </source>
</reference>
<evidence type="ECO:0000313" key="2">
    <source>
        <dbReference type="Proteomes" id="UP001140096"/>
    </source>
</evidence>
<dbReference type="Proteomes" id="UP001140096">
    <property type="component" value="Unassembled WGS sequence"/>
</dbReference>
<proteinExistence type="predicted"/>
<dbReference type="EMBL" id="JANBUP010000485">
    <property type="protein sequence ID" value="KAJ2811276.1"/>
    <property type="molecule type" value="Genomic_DNA"/>
</dbReference>
<name>A0ACC1LL65_9FUNG</name>
<organism evidence="1 2">
    <name type="scientific">Coemansia furcata</name>
    <dbReference type="NCBI Taxonomy" id="417177"/>
    <lineage>
        <taxon>Eukaryota</taxon>
        <taxon>Fungi</taxon>
        <taxon>Fungi incertae sedis</taxon>
        <taxon>Zoopagomycota</taxon>
        <taxon>Kickxellomycotina</taxon>
        <taxon>Kickxellomycetes</taxon>
        <taxon>Kickxellales</taxon>
        <taxon>Kickxellaceae</taxon>
        <taxon>Coemansia</taxon>
    </lineage>
</organism>
<accession>A0ACC1LL65</accession>
<evidence type="ECO:0000313" key="1">
    <source>
        <dbReference type="EMBL" id="KAJ2811276.1"/>
    </source>
</evidence>
<keyword evidence="2" id="KW-1185">Reference proteome</keyword>
<gene>
    <name evidence="1" type="ORF">H4S07_002162</name>
</gene>
<protein>
    <submittedName>
        <fullName evidence="1">Uncharacterized protein</fullName>
    </submittedName>
</protein>